<gene>
    <name evidence="2" type="ORF">BIW11_08980</name>
</gene>
<dbReference type="AlphaFoldDB" id="A0A1V9XM54"/>
<dbReference type="Proteomes" id="UP000192247">
    <property type="component" value="Unassembled WGS sequence"/>
</dbReference>
<reference evidence="2 3" key="1">
    <citation type="journal article" date="2017" name="Gigascience">
        <title>Draft genome of the honey bee ectoparasitic mite, Tropilaelaps mercedesae, is shaped by the parasitic life history.</title>
        <authorList>
            <person name="Dong X."/>
            <person name="Armstrong S.D."/>
            <person name="Xia D."/>
            <person name="Makepeace B.L."/>
            <person name="Darby A.C."/>
            <person name="Kadowaki T."/>
        </authorList>
    </citation>
    <scope>NUCLEOTIDE SEQUENCE [LARGE SCALE GENOMIC DNA]</scope>
    <source>
        <strain evidence="2">Wuxi-XJTLU</strain>
    </source>
</reference>
<keyword evidence="3" id="KW-1185">Reference proteome</keyword>
<name>A0A1V9XM54_9ACAR</name>
<organism evidence="2 3">
    <name type="scientific">Tropilaelaps mercedesae</name>
    <dbReference type="NCBI Taxonomy" id="418985"/>
    <lineage>
        <taxon>Eukaryota</taxon>
        <taxon>Metazoa</taxon>
        <taxon>Ecdysozoa</taxon>
        <taxon>Arthropoda</taxon>
        <taxon>Chelicerata</taxon>
        <taxon>Arachnida</taxon>
        <taxon>Acari</taxon>
        <taxon>Parasitiformes</taxon>
        <taxon>Mesostigmata</taxon>
        <taxon>Gamasina</taxon>
        <taxon>Dermanyssoidea</taxon>
        <taxon>Laelapidae</taxon>
        <taxon>Tropilaelaps</taxon>
    </lineage>
</organism>
<sequence>MLADQFPTTANPEEGSAMQTEESSDSEVFTSLRSHDAVKRRKQEKLREKFQRMTKIRESWENLNRIVDCEIEAVKAHGEKLQRAYQHSLCSTYEHLSAALTEDEARVSAWEAILAICPATPTS</sequence>
<feature type="region of interest" description="Disordered" evidence="1">
    <location>
        <begin position="1"/>
        <end position="41"/>
    </location>
</feature>
<dbReference type="EMBL" id="MNPL01007770">
    <property type="protein sequence ID" value="OQR74567.1"/>
    <property type="molecule type" value="Genomic_DNA"/>
</dbReference>
<comment type="caution">
    <text evidence="2">The sequence shown here is derived from an EMBL/GenBank/DDBJ whole genome shotgun (WGS) entry which is preliminary data.</text>
</comment>
<protein>
    <submittedName>
        <fullName evidence="2">Uncharacterized protein</fullName>
    </submittedName>
</protein>
<evidence type="ECO:0000313" key="2">
    <source>
        <dbReference type="EMBL" id="OQR74567.1"/>
    </source>
</evidence>
<dbReference type="InParanoid" id="A0A1V9XM54"/>
<accession>A0A1V9XM54</accession>
<feature type="compositionally biased region" description="Polar residues" evidence="1">
    <location>
        <begin position="1"/>
        <end position="32"/>
    </location>
</feature>
<evidence type="ECO:0000313" key="3">
    <source>
        <dbReference type="Proteomes" id="UP000192247"/>
    </source>
</evidence>
<evidence type="ECO:0000256" key="1">
    <source>
        <dbReference type="SAM" id="MobiDB-lite"/>
    </source>
</evidence>
<proteinExistence type="predicted"/>